<dbReference type="PANTHER" id="PTHR15955">
    <property type="entry name" value="RWD DOMAIN CONTAINING PROTEIN 2"/>
    <property type="match status" value="1"/>
</dbReference>
<dbReference type="InterPro" id="IPR010541">
    <property type="entry name" value="Prp3_C"/>
</dbReference>
<dbReference type="Pfam" id="PF06544">
    <property type="entry name" value="Prp3_C"/>
    <property type="match status" value="1"/>
</dbReference>
<dbReference type="Proteomes" id="UP000076727">
    <property type="component" value="Unassembled WGS sequence"/>
</dbReference>
<dbReference type="InterPro" id="IPR017359">
    <property type="entry name" value="Phi-like"/>
</dbReference>
<dbReference type="AlphaFoldDB" id="A0A165TGX0"/>
<dbReference type="STRING" id="1314783.A0A165TGX0"/>
<evidence type="ECO:0000259" key="1">
    <source>
        <dbReference type="Pfam" id="PF06544"/>
    </source>
</evidence>
<evidence type="ECO:0000313" key="2">
    <source>
        <dbReference type="EMBL" id="KZT73423.1"/>
    </source>
</evidence>
<evidence type="ECO:0000313" key="3">
    <source>
        <dbReference type="Proteomes" id="UP000076727"/>
    </source>
</evidence>
<gene>
    <name evidence="2" type="ORF">DAEQUDRAFT_762325</name>
</gene>
<accession>A0A165TGX0</accession>
<feature type="domain" description="Small nuclear ribonucleoprotein Prp3 C-terminal" evidence="1">
    <location>
        <begin position="172"/>
        <end position="231"/>
    </location>
</feature>
<dbReference type="PANTHER" id="PTHR15955:SF8">
    <property type="entry name" value="RWD DOMAIN-CONTAINING PROTEIN 2B-RELATED"/>
    <property type="match status" value="1"/>
</dbReference>
<protein>
    <recommendedName>
        <fullName evidence="1">Small nuclear ribonucleoprotein Prp3 C-terminal domain-containing protein</fullName>
    </recommendedName>
</protein>
<dbReference type="CDD" id="cd24163">
    <property type="entry name" value="RWDD2_C"/>
    <property type="match status" value="1"/>
</dbReference>
<sequence length="298" mass="33653">MSILSRQLEELNLLKHSLLPGEQLIPIPHTLERPDDWAALFGSYPESVDPSRLEEVAQTLSPAHLRVQMNGVDVWFDIRLDEGYEGGRPGPAGYTVSAKGETLARKDQGAWQAFVREKMEEVQDSEYPIFELVSAHLLPHLHAWYDSQAERRTTSSPSEDARPSARGHYHALFTSHHLVSPTKRRSLQQWSMSLSLTGFAKLGHPGVIYCEGKRAQVEEFVANVKAMQWLALRLRFVEPLLEEFKNARSAGGNEGARRQWVEVEKVGEVVEEMRRLGREKYVVEMGIGSARTNVGNTK</sequence>
<reference evidence="2 3" key="1">
    <citation type="journal article" date="2016" name="Mol. Biol. Evol.">
        <title>Comparative Genomics of Early-Diverging Mushroom-Forming Fungi Provides Insights into the Origins of Lignocellulose Decay Capabilities.</title>
        <authorList>
            <person name="Nagy L.G."/>
            <person name="Riley R."/>
            <person name="Tritt A."/>
            <person name="Adam C."/>
            <person name="Daum C."/>
            <person name="Floudas D."/>
            <person name="Sun H."/>
            <person name="Yadav J.S."/>
            <person name="Pangilinan J."/>
            <person name="Larsson K.H."/>
            <person name="Matsuura K."/>
            <person name="Barry K."/>
            <person name="Labutti K."/>
            <person name="Kuo R."/>
            <person name="Ohm R.A."/>
            <person name="Bhattacharya S.S."/>
            <person name="Shirouzu T."/>
            <person name="Yoshinaga Y."/>
            <person name="Martin F.M."/>
            <person name="Grigoriev I.V."/>
            <person name="Hibbett D.S."/>
        </authorList>
    </citation>
    <scope>NUCLEOTIDE SEQUENCE [LARGE SCALE GENOMIC DNA]</scope>
    <source>
        <strain evidence="2 3">L-15889</strain>
    </source>
</reference>
<dbReference type="InterPro" id="IPR059181">
    <property type="entry name" value="RWDD2A-B_C"/>
</dbReference>
<name>A0A165TGX0_9APHY</name>
<keyword evidence="3" id="KW-1185">Reference proteome</keyword>
<organism evidence="2 3">
    <name type="scientific">Daedalea quercina L-15889</name>
    <dbReference type="NCBI Taxonomy" id="1314783"/>
    <lineage>
        <taxon>Eukaryota</taxon>
        <taxon>Fungi</taxon>
        <taxon>Dikarya</taxon>
        <taxon>Basidiomycota</taxon>
        <taxon>Agaricomycotina</taxon>
        <taxon>Agaricomycetes</taxon>
        <taxon>Polyporales</taxon>
        <taxon>Fomitopsis</taxon>
    </lineage>
</organism>
<proteinExistence type="predicted"/>
<dbReference type="EMBL" id="KV429037">
    <property type="protein sequence ID" value="KZT73423.1"/>
    <property type="molecule type" value="Genomic_DNA"/>
</dbReference>
<dbReference type="OrthoDB" id="432412at2759"/>